<reference evidence="2" key="1">
    <citation type="journal article" date="2020" name="bioRxiv">
        <title>A rank-normalized archaeal taxonomy based on genome phylogeny resolves widespread incomplete and uneven classifications.</title>
        <authorList>
            <person name="Rinke C."/>
            <person name="Chuvochina M."/>
            <person name="Mussig A.J."/>
            <person name="Chaumeil P.-A."/>
            <person name="Waite D.W."/>
            <person name="Whitman W.B."/>
            <person name="Parks D.H."/>
            <person name="Hugenholtz P."/>
        </authorList>
    </citation>
    <scope>NUCLEOTIDE SEQUENCE [LARGE SCALE GENOMIC DNA]</scope>
</reference>
<evidence type="ECO:0000313" key="2">
    <source>
        <dbReference type="Proteomes" id="UP000564964"/>
    </source>
</evidence>
<dbReference type="AlphaFoldDB" id="A0A7J4JMA8"/>
<evidence type="ECO:0000313" key="1">
    <source>
        <dbReference type="EMBL" id="HIH17037.1"/>
    </source>
</evidence>
<dbReference type="Proteomes" id="UP000564964">
    <property type="component" value="Unassembled WGS sequence"/>
</dbReference>
<name>A0A7J4JMA8_9ARCH</name>
<protein>
    <submittedName>
        <fullName evidence="1">Uncharacterized protein</fullName>
    </submittedName>
</protein>
<accession>A0A7J4JMA8</accession>
<comment type="caution">
    <text evidence="1">The sequence shown here is derived from an EMBL/GenBank/DDBJ whole genome shotgun (WGS) entry which is preliminary data.</text>
</comment>
<proteinExistence type="predicted"/>
<organism evidence="1 2">
    <name type="scientific">Candidatus Iainarchaeum sp</name>
    <dbReference type="NCBI Taxonomy" id="3101447"/>
    <lineage>
        <taxon>Archaea</taxon>
        <taxon>Candidatus Iainarchaeota</taxon>
        <taxon>Candidatus Iainarchaeia</taxon>
        <taxon>Candidatus Iainarchaeales</taxon>
        <taxon>Candidatus Iainarchaeaceae</taxon>
        <taxon>Candidatus Iainarchaeum</taxon>
    </lineage>
</organism>
<sequence>MDYCDAVSDQNRLPCLKELDALIHEPVLCAKFPEGTDKAGCIISAAANEGRVEVCNGLREKFQKSECIKEVAVSSRSERTCENIELAGGGAQIRYDCLERVAVKKGDYTICLDIKFKEQLGECIGQIAVAKKDALLCGETPNAALSEKDPYLARENCYRYVAGKTKDAGLCDQVQNAGRKEKCLAQLG</sequence>
<dbReference type="EMBL" id="DUGH01000156">
    <property type="protein sequence ID" value="HIH17037.1"/>
    <property type="molecule type" value="Genomic_DNA"/>
</dbReference>
<gene>
    <name evidence="1" type="ORF">HA252_06550</name>
</gene>